<dbReference type="SUPFAM" id="SSF54928">
    <property type="entry name" value="RNA-binding domain, RBD"/>
    <property type="match status" value="1"/>
</dbReference>
<dbReference type="Pfam" id="PF00642">
    <property type="entry name" value="zf-CCCH"/>
    <property type="match status" value="1"/>
</dbReference>
<sequence length="648" mass="73552">MLVIDVLGAASYRVYNVLGGTQYSRTVYNATWALRWYCDGTDYTRIVFDKLQQFEAEDAARIVGYLLMQGHGEQEMAKLASYPDHLIRELAFNTKMELERFSKSPMFSQGLPPMNTPPQGLSHLPVLSSRSPTSPASFSAPSPLWEPHATTNNANTDFMPMGFLDSFQEIQKQNALFSMENHIDSVHAGTPRIASDYYSLGASVGNLNGKAGRRFSSMSEFPVKTCHYFSKGFCKHGSNCRYYHGQVVSERFSQAYGSDSANDDQVVSPGSLAQLESEIVDLLKLRRGNPITIASLPMAYYDKYKKVLQAEGYLTESQRHGKSGYSLTKLLARLKNSIRLIDRPHGQHAVVLAEDAPKYLEKGDPGQNISASRQIYLTFPADSTFTEEDVINYFRIFGTVEDVRIPSQQRRMFGFVTFVDPETVKTILDKSNPHFVRGSRVLVKPYREKAKLIDRKYPDRLEPPVFYPPQYLDLDSELSPMSRSCGNPRFPRRQLYEDQEQALEYQMRRLAGLQVAQQTLSDSPYPGFSLDVPKAAEDPFNYQPADSLKYAVDDKPSNQELDLPESPFACLIDTGIQNLVIHHLCYNGETVDVWLPSSLCYLWVLPTLWMAPMQCEECISYMKFTYEMTEETGRSKQFLRKADDFQDV</sequence>
<dbReference type="PROSITE" id="PS51644">
    <property type="entry name" value="HTH_OST"/>
    <property type="match status" value="1"/>
</dbReference>
<keyword evidence="4 6" id="KW-0694">RNA-binding</keyword>
<evidence type="ECO:0000256" key="8">
    <source>
        <dbReference type="SAM" id="MobiDB-lite"/>
    </source>
</evidence>
<dbReference type="InterPro" id="IPR034365">
    <property type="entry name" value="AtC3H46-like_RRM"/>
</dbReference>
<dbReference type="InterPro" id="IPR036855">
    <property type="entry name" value="Znf_CCCH_sf"/>
</dbReference>
<dbReference type="Gene3D" id="3.30.70.330">
    <property type="match status" value="1"/>
</dbReference>
<keyword evidence="2 7" id="KW-0863">Zinc-finger</keyword>
<keyword evidence="5" id="KW-0238">DNA-binding</keyword>
<keyword evidence="3 7" id="KW-0862">Zinc</keyword>
<evidence type="ECO:0000256" key="1">
    <source>
        <dbReference type="ARBA" id="ARBA00022723"/>
    </source>
</evidence>
<dbReference type="GO" id="GO:0003677">
    <property type="term" value="F:DNA binding"/>
    <property type="evidence" value="ECO:0007669"/>
    <property type="project" value="UniProtKB-KW"/>
</dbReference>
<dbReference type="GO" id="GO:0008270">
    <property type="term" value="F:zinc ion binding"/>
    <property type="evidence" value="ECO:0007669"/>
    <property type="project" value="UniProtKB-KW"/>
</dbReference>
<dbReference type="InterPro" id="IPR000571">
    <property type="entry name" value="Znf_CCCH"/>
</dbReference>
<dbReference type="PANTHER" id="PTHR24009:SF0">
    <property type="entry name" value="ZINC FINGER CCCH DOMAIN-CONTAINING PROTEIN 18"/>
    <property type="match status" value="1"/>
</dbReference>
<accession>A0A834T5A8</accession>
<dbReference type="Pfam" id="PF23182">
    <property type="entry name" value="PABC_AtC3H46"/>
    <property type="match status" value="1"/>
</dbReference>
<dbReference type="OrthoDB" id="1914176at2759"/>
<evidence type="ECO:0000256" key="3">
    <source>
        <dbReference type="ARBA" id="ARBA00022833"/>
    </source>
</evidence>
<evidence type="ECO:0000313" key="13">
    <source>
        <dbReference type="Proteomes" id="UP000634136"/>
    </source>
</evidence>
<name>A0A834T5A8_9FABA</name>
<evidence type="ECO:0000313" key="12">
    <source>
        <dbReference type="EMBL" id="KAF7815934.1"/>
    </source>
</evidence>
<organism evidence="12 13">
    <name type="scientific">Senna tora</name>
    <dbReference type="NCBI Taxonomy" id="362788"/>
    <lineage>
        <taxon>Eukaryota</taxon>
        <taxon>Viridiplantae</taxon>
        <taxon>Streptophyta</taxon>
        <taxon>Embryophyta</taxon>
        <taxon>Tracheophyta</taxon>
        <taxon>Spermatophyta</taxon>
        <taxon>Magnoliopsida</taxon>
        <taxon>eudicotyledons</taxon>
        <taxon>Gunneridae</taxon>
        <taxon>Pentapetalae</taxon>
        <taxon>rosids</taxon>
        <taxon>fabids</taxon>
        <taxon>Fabales</taxon>
        <taxon>Fabaceae</taxon>
        <taxon>Caesalpinioideae</taxon>
        <taxon>Cassia clade</taxon>
        <taxon>Senna</taxon>
    </lineage>
</organism>
<gene>
    <name evidence="12" type="ORF">G2W53_029903</name>
</gene>
<dbReference type="PANTHER" id="PTHR24009">
    <property type="entry name" value="RNA-BINDING (RRM/RBD/RNP MOTIFS)"/>
    <property type="match status" value="1"/>
</dbReference>
<feature type="domain" description="HTH OST-type" evidence="11">
    <location>
        <begin position="271"/>
        <end position="355"/>
    </location>
</feature>
<feature type="region of interest" description="Disordered" evidence="8">
    <location>
        <begin position="130"/>
        <end position="151"/>
    </location>
</feature>
<feature type="zinc finger region" description="C3H1-type" evidence="7">
    <location>
        <begin position="220"/>
        <end position="247"/>
    </location>
</feature>
<protein>
    <submittedName>
        <fullName evidence="12">Zinc finger CCCH domain-containing protein 18-like</fullName>
    </submittedName>
</protein>
<dbReference type="Proteomes" id="UP000634136">
    <property type="component" value="Unassembled WGS sequence"/>
</dbReference>
<evidence type="ECO:0000256" key="5">
    <source>
        <dbReference type="ARBA" id="ARBA00023125"/>
    </source>
</evidence>
<evidence type="ECO:0000256" key="2">
    <source>
        <dbReference type="ARBA" id="ARBA00022771"/>
    </source>
</evidence>
<reference evidence="12" key="1">
    <citation type="submission" date="2020-09" db="EMBL/GenBank/DDBJ databases">
        <title>Genome-Enabled Discovery of Anthraquinone Biosynthesis in Senna tora.</title>
        <authorList>
            <person name="Kang S.-H."/>
            <person name="Pandey R.P."/>
            <person name="Lee C.-M."/>
            <person name="Sim J.-S."/>
            <person name="Jeong J.-T."/>
            <person name="Choi B.-S."/>
            <person name="Jung M."/>
            <person name="Ginzburg D."/>
            <person name="Zhao K."/>
            <person name="Won S.Y."/>
            <person name="Oh T.-J."/>
            <person name="Yu Y."/>
            <person name="Kim N.-H."/>
            <person name="Lee O.R."/>
            <person name="Lee T.-H."/>
            <person name="Bashyal P."/>
            <person name="Kim T.-S."/>
            <person name="Lee W.-H."/>
            <person name="Kawkins C."/>
            <person name="Kim C.-K."/>
            <person name="Kim J.S."/>
            <person name="Ahn B.O."/>
            <person name="Rhee S.Y."/>
            <person name="Sohng J.K."/>
        </authorList>
    </citation>
    <scope>NUCLEOTIDE SEQUENCE</scope>
    <source>
        <tissue evidence="12">Leaf</tissue>
    </source>
</reference>
<feature type="domain" description="C3H1-type" evidence="10">
    <location>
        <begin position="220"/>
        <end position="247"/>
    </location>
</feature>
<feature type="compositionally biased region" description="Low complexity" evidence="8">
    <location>
        <begin position="130"/>
        <end position="143"/>
    </location>
</feature>
<dbReference type="CDD" id="cd12458">
    <property type="entry name" value="RRM_AtC3H46_like"/>
    <property type="match status" value="1"/>
</dbReference>
<evidence type="ECO:0000256" key="4">
    <source>
        <dbReference type="ARBA" id="ARBA00022884"/>
    </source>
</evidence>
<evidence type="ECO:0000259" key="9">
    <source>
        <dbReference type="PROSITE" id="PS50102"/>
    </source>
</evidence>
<dbReference type="PROSITE" id="PS50103">
    <property type="entry name" value="ZF_C3H1"/>
    <property type="match status" value="1"/>
</dbReference>
<evidence type="ECO:0000256" key="7">
    <source>
        <dbReference type="PROSITE-ProRule" id="PRU00723"/>
    </source>
</evidence>
<proteinExistence type="predicted"/>
<dbReference type="InterPro" id="IPR056276">
    <property type="entry name" value="AtC3H46-like_PABC-like"/>
</dbReference>
<dbReference type="PROSITE" id="PS50102">
    <property type="entry name" value="RRM"/>
    <property type="match status" value="1"/>
</dbReference>
<evidence type="ECO:0000259" key="10">
    <source>
        <dbReference type="PROSITE" id="PS50103"/>
    </source>
</evidence>
<dbReference type="InterPro" id="IPR000504">
    <property type="entry name" value="RRM_dom"/>
</dbReference>
<dbReference type="InterPro" id="IPR035979">
    <property type="entry name" value="RBD_domain_sf"/>
</dbReference>
<dbReference type="EMBL" id="JAAIUW010000009">
    <property type="protein sequence ID" value="KAF7815934.1"/>
    <property type="molecule type" value="Genomic_DNA"/>
</dbReference>
<comment type="caution">
    <text evidence="12">The sequence shown here is derived from an EMBL/GenBank/DDBJ whole genome shotgun (WGS) entry which is preliminary data.</text>
</comment>
<dbReference type="FunFam" id="3.30.70.330:FF:000678">
    <property type="entry name" value="zinc finger CCCH domain-containing protein 53-like isoform X2"/>
    <property type="match status" value="1"/>
</dbReference>
<dbReference type="GO" id="GO:0003723">
    <property type="term" value="F:RNA binding"/>
    <property type="evidence" value="ECO:0007669"/>
    <property type="project" value="UniProtKB-UniRule"/>
</dbReference>
<dbReference type="InterPro" id="IPR012677">
    <property type="entry name" value="Nucleotide-bd_a/b_plait_sf"/>
</dbReference>
<dbReference type="Pfam" id="PF00076">
    <property type="entry name" value="RRM_1"/>
    <property type="match status" value="1"/>
</dbReference>
<evidence type="ECO:0000259" key="11">
    <source>
        <dbReference type="PROSITE" id="PS51644"/>
    </source>
</evidence>
<keyword evidence="13" id="KW-1185">Reference proteome</keyword>
<evidence type="ECO:0000256" key="6">
    <source>
        <dbReference type="PROSITE-ProRule" id="PRU00176"/>
    </source>
</evidence>
<dbReference type="InterPro" id="IPR025605">
    <property type="entry name" value="OST-HTH/LOTUS_dom"/>
</dbReference>
<dbReference type="AlphaFoldDB" id="A0A834T5A8"/>
<keyword evidence="1 7" id="KW-0479">Metal-binding</keyword>
<dbReference type="SUPFAM" id="SSF90229">
    <property type="entry name" value="CCCH zinc finger"/>
    <property type="match status" value="1"/>
</dbReference>
<feature type="domain" description="RRM" evidence="9">
    <location>
        <begin position="373"/>
        <end position="448"/>
    </location>
</feature>
<dbReference type="SMART" id="SM00360">
    <property type="entry name" value="RRM"/>
    <property type="match status" value="1"/>
</dbReference>
<dbReference type="Gene3D" id="2.30.30.1190">
    <property type="match status" value="1"/>
</dbReference>